<dbReference type="AlphaFoldDB" id="A0AAW0M6A6"/>
<proteinExistence type="predicted"/>
<sequence>MESNIVQVFGDAADTAEEVLLMWEKGYLGLAIRSQPGAGAILPNLSEASPKLGCKNMAKGHEFRGLISGITKHMALVTSTNLLRALGEVSMDTLGNIRALLLNVNQNLAVVSIKTDIIRNKSNSTACVPNNLLIVYVSLGGDFSKDHDHVGLGACFTGDLAVRVLSKASVEHCIRDLVTQLVGVTLVDRFRCK</sequence>
<evidence type="ECO:0000313" key="1">
    <source>
        <dbReference type="EMBL" id="KAK7858991.1"/>
    </source>
</evidence>
<comment type="caution">
    <text evidence="1">The sequence shown here is derived from an EMBL/GenBank/DDBJ whole genome shotgun (WGS) entry which is preliminary data.</text>
</comment>
<evidence type="ECO:0000313" key="2">
    <source>
        <dbReference type="Proteomes" id="UP000237347"/>
    </source>
</evidence>
<reference evidence="1 2" key="1">
    <citation type="journal article" date="2018" name="Sci. Data">
        <title>The draft genome sequence of cork oak.</title>
        <authorList>
            <person name="Ramos A.M."/>
            <person name="Usie A."/>
            <person name="Barbosa P."/>
            <person name="Barros P.M."/>
            <person name="Capote T."/>
            <person name="Chaves I."/>
            <person name="Simoes F."/>
            <person name="Abreu I."/>
            <person name="Carrasquinho I."/>
            <person name="Faro C."/>
            <person name="Guimaraes J.B."/>
            <person name="Mendonca D."/>
            <person name="Nobrega F."/>
            <person name="Rodrigues L."/>
            <person name="Saibo N.J.M."/>
            <person name="Varela M.C."/>
            <person name="Egas C."/>
            <person name="Matos J."/>
            <person name="Miguel C.M."/>
            <person name="Oliveira M.M."/>
            <person name="Ricardo C.P."/>
            <person name="Goncalves S."/>
        </authorList>
    </citation>
    <scope>NUCLEOTIDE SEQUENCE [LARGE SCALE GENOMIC DNA]</scope>
    <source>
        <strain evidence="2">cv. HL8</strain>
    </source>
</reference>
<protein>
    <submittedName>
        <fullName evidence="1">Uncharacterized protein</fullName>
    </submittedName>
</protein>
<gene>
    <name evidence="1" type="ORF">CFP56_009523</name>
</gene>
<accession>A0AAW0M6A6</accession>
<keyword evidence="2" id="KW-1185">Reference proteome</keyword>
<dbReference type="Proteomes" id="UP000237347">
    <property type="component" value="Unassembled WGS sequence"/>
</dbReference>
<name>A0AAW0M6A6_QUESU</name>
<dbReference type="EMBL" id="PKMF04000016">
    <property type="protein sequence ID" value="KAK7858991.1"/>
    <property type="molecule type" value="Genomic_DNA"/>
</dbReference>
<organism evidence="1 2">
    <name type="scientific">Quercus suber</name>
    <name type="common">Cork oak</name>
    <dbReference type="NCBI Taxonomy" id="58331"/>
    <lineage>
        <taxon>Eukaryota</taxon>
        <taxon>Viridiplantae</taxon>
        <taxon>Streptophyta</taxon>
        <taxon>Embryophyta</taxon>
        <taxon>Tracheophyta</taxon>
        <taxon>Spermatophyta</taxon>
        <taxon>Magnoliopsida</taxon>
        <taxon>eudicotyledons</taxon>
        <taxon>Gunneridae</taxon>
        <taxon>Pentapetalae</taxon>
        <taxon>rosids</taxon>
        <taxon>fabids</taxon>
        <taxon>Fagales</taxon>
        <taxon>Fagaceae</taxon>
        <taxon>Quercus</taxon>
    </lineage>
</organism>